<dbReference type="Gene3D" id="2.60.34.30">
    <property type="entry name" value="Competence, DNA-entry nuclease inhibitor, ComJ"/>
    <property type="match status" value="1"/>
</dbReference>
<dbReference type="Pfam" id="PF11033">
    <property type="entry name" value="ComJ"/>
    <property type="match status" value="1"/>
</dbReference>
<protein>
    <submittedName>
        <fullName evidence="1">Competence protein ComJ</fullName>
    </submittedName>
</protein>
<keyword evidence="2" id="KW-1185">Reference proteome</keyword>
<comment type="caution">
    <text evidence="1">The sequence shown here is derived from an EMBL/GenBank/DDBJ whole genome shotgun (WGS) entry which is preliminary data.</text>
</comment>
<dbReference type="InterPro" id="IPR020354">
    <property type="entry name" value="Competence_nuclease_inhibitor"/>
</dbReference>
<evidence type="ECO:0000313" key="2">
    <source>
        <dbReference type="Proteomes" id="UP001605261"/>
    </source>
</evidence>
<name>A0ABW7CX17_9GAMM</name>
<reference evidence="1 2" key="1">
    <citation type="submission" date="2024-09" db="EMBL/GenBank/DDBJ databases">
        <authorList>
            <consortium name="All-Russian atlas of soil microorganisms"/>
            <consortium name="as a basis for the search for new antimicrobial producers and enzymes with unique properties"/>
            <person name="Sokolova E.A."/>
            <person name="Voronina E.N."/>
        </authorList>
    </citation>
    <scope>NUCLEOTIDE SEQUENCE [LARGE SCALE GENOMIC DNA]</scope>
    <source>
        <strain evidence="1 2">AF-22b-331.1</strain>
    </source>
</reference>
<dbReference type="RefSeq" id="WP_394161990.1">
    <property type="nucleotide sequence ID" value="NZ_JBHGCJ010000003.1"/>
</dbReference>
<dbReference type="InterPro" id="IPR038691">
    <property type="entry name" value="ComJ_sf"/>
</dbReference>
<evidence type="ECO:0000313" key="1">
    <source>
        <dbReference type="EMBL" id="MFG6108681.1"/>
    </source>
</evidence>
<accession>A0ABW7CX17</accession>
<proteinExistence type="predicted"/>
<dbReference type="EMBL" id="JBHGCJ010000003">
    <property type="protein sequence ID" value="MFG6108681.1"/>
    <property type="molecule type" value="Genomic_DNA"/>
</dbReference>
<gene>
    <name evidence="1" type="primary">comJ</name>
    <name evidence="1" type="ORF">ACEU0G_002672</name>
</gene>
<organism evidence="1 2">
    <name type="scientific">Stenotrophomonas nematodicola</name>
    <dbReference type="NCBI Taxonomy" id="2656746"/>
    <lineage>
        <taxon>Bacteria</taxon>
        <taxon>Pseudomonadati</taxon>
        <taxon>Pseudomonadota</taxon>
        <taxon>Gammaproteobacteria</taxon>
        <taxon>Lysobacterales</taxon>
        <taxon>Lysobacteraceae</taxon>
        <taxon>Stenotrophomonas</taxon>
    </lineage>
</organism>
<dbReference type="Proteomes" id="UP001605261">
    <property type="component" value="Unassembled WGS sequence"/>
</dbReference>
<sequence length="156" mass="17137">MSIVEMNIHISYAQLCVFSSNLDHPFNQWSERHVSQGFSWRDCSVSFRTLLEEGECVVRAYVDEPIPSLGVDVVRAFKVPFVTTDGHIEIGSVIDTVPLQLAPGDYVLQVELLWASPDIQQANVRLNKGAGQLDILRADGSIERDGALDAVAVAAL</sequence>